<evidence type="ECO:0000256" key="1">
    <source>
        <dbReference type="ARBA" id="ARBA00004141"/>
    </source>
</evidence>
<dbReference type="RefSeq" id="WP_078746332.1">
    <property type="nucleotide sequence ID" value="NZ_FUXG01000025.1"/>
</dbReference>
<feature type="transmembrane region" description="Helical" evidence="6">
    <location>
        <begin position="362"/>
        <end position="382"/>
    </location>
</feature>
<reference evidence="7 8" key="1">
    <citation type="submission" date="2017-01" db="EMBL/GenBank/DDBJ databases">
        <title>Genome Sequencing of a Marine Spirillum, Oceanospirillum multiglobuliferum ATCC 33336, from Japan.</title>
        <authorList>
            <person name="Carney J.G."/>
            <person name="Trachtenberg A.M."/>
            <person name="Rheaume B.A."/>
            <person name="Linnane J.D."/>
            <person name="Pitts N.L."/>
            <person name="Mykles D.L."/>
            <person name="Maclea K.S."/>
        </authorList>
    </citation>
    <scope>NUCLEOTIDE SEQUENCE [LARGE SCALE GENOMIC DNA]</scope>
    <source>
        <strain evidence="7 8">ATCC 33336</strain>
    </source>
</reference>
<dbReference type="NCBIfam" id="TIGR00785">
    <property type="entry name" value="dass"/>
    <property type="match status" value="1"/>
</dbReference>
<dbReference type="Proteomes" id="UP000191418">
    <property type="component" value="Unassembled WGS sequence"/>
</dbReference>
<comment type="subcellular location">
    <subcellularLocation>
        <location evidence="1">Membrane</location>
        <topology evidence="1">Multi-pass membrane protein</topology>
    </subcellularLocation>
</comment>
<feature type="transmembrane region" description="Helical" evidence="6">
    <location>
        <begin position="226"/>
        <end position="248"/>
    </location>
</feature>
<dbReference type="InterPro" id="IPR031312">
    <property type="entry name" value="Na/sul_symport_CS"/>
</dbReference>
<feature type="transmembrane region" description="Helical" evidence="6">
    <location>
        <begin position="319"/>
        <end position="350"/>
    </location>
</feature>
<proteinExistence type="predicted"/>
<dbReference type="AlphaFoldDB" id="A0A1T4S6Z5"/>
<dbReference type="GO" id="GO:0005886">
    <property type="term" value="C:plasma membrane"/>
    <property type="evidence" value="ECO:0007669"/>
    <property type="project" value="TreeGrafter"/>
</dbReference>
<dbReference type="InterPro" id="IPR001898">
    <property type="entry name" value="SLC13A/DASS"/>
</dbReference>
<organism evidence="7 8">
    <name type="scientific">Oceanospirillum multiglobuliferum</name>
    <dbReference type="NCBI Taxonomy" id="64969"/>
    <lineage>
        <taxon>Bacteria</taxon>
        <taxon>Pseudomonadati</taxon>
        <taxon>Pseudomonadota</taxon>
        <taxon>Gammaproteobacteria</taxon>
        <taxon>Oceanospirillales</taxon>
        <taxon>Oceanospirillaceae</taxon>
        <taxon>Oceanospirillum</taxon>
    </lineage>
</organism>
<keyword evidence="2" id="KW-0813">Transport</keyword>
<dbReference type="PROSITE" id="PS01271">
    <property type="entry name" value="NA_SULFATE"/>
    <property type="match status" value="1"/>
</dbReference>
<dbReference type="GO" id="GO:0015141">
    <property type="term" value="F:succinate transmembrane transporter activity"/>
    <property type="evidence" value="ECO:0007669"/>
    <property type="project" value="UniProtKB-ARBA"/>
</dbReference>
<feature type="transmembrane region" description="Helical" evidence="6">
    <location>
        <begin position="138"/>
        <end position="157"/>
    </location>
</feature>
<evidence type="ECO:0000256" key="4">
    <source>
        <dbReference type="ARBA" id="ARBA00022989"/>
    </source>
</evidence>
<evidence type="ECO:0000256" key="5">
    <source>
        <dbReference type="ARBA" id="ARBA00023136"/>
    </source>
</evidence>
<feature type="transmembrane region" description="Helical" evidence="6">
    <location>
        <begin position="283"/>
        <end position="307"/>
    </location>
</feature>
<dbReference type="OrthoDB" id="9766267at2"/>
<protein>
    <submittedName>
        <fullName evidence="7">Anion transporter</fullName>
    </submittedName>
</protein>
<evidence type="ECO:0000256" key="2">
    <source>
        <dbReference type="ARBA" id="ARBA00022448"/>
    </source>
</evidence>
<feature type="transmembrane region" description="Helical" evidence="6">
    <location>
        <begin position="254"/>
        <end position="271"/>
    </location>
</feature>
<evidence type="ECO:0000256" key="6">
    <source>
        <dbReference type="SAM" id="Phobius"/>
    </source>
</evidence>
<dbReference type="PANTHER" id="PTHR10283">
    <property type="entry name" value="SOLUTE CARRIER FAMILY 13 MEMBER"/>
    <property type="match status" value="1"/>
</dbReference>
<sequence length="420" mass="44842">MLDSVSLGCLILFVVATLWVTEWIHVSLTALLIPVLAILSGIFDVNEAFKSFANPIIFIFLGGFALSAALHRQQLDRRIAQTIIRLARGQLSRAATLIFMTTAMLSMWVSNTATAAMMLPLTLGVLSSLDYSEHRQTYLYFLLGVAFSANIGGIGTLVGSPPNAIAAAAVGLNFTQWMMYAIPVVLVLMPIMVYTLRFCFKPDLRAQVEFEQSAPSPLNSAQKLTLLVFALTVLGWVFSQQIGLWLGIKGSVDALVAVSAIVLLGSMKLLTWQTFDQQTDWGILLLFGGGLTLSALLSSSGASAFMAEQIIQLITEMPLILFVLGMVVFIMVLTAVASNTASAALLLPIFLPLAEGLGVSQIGLALLIAVGASCAFTLPVATPPNAIVFGSGFVPQREMLRVGSILSVVILPVLMGLGFN</sequence>
<accession>A0A1T4S6Z5</accession>
<evidence type="ECO:0000313" key="7">
    <source>
        <dbReference type="EMBL" id="OPX54414.1"/>
    </source>
</evidence>
<feature type="transmembrane region" description="Helical" evidence="6">
    <location>
        <begin position="402"/>
        <end position="419"/>
    </location>
</feature>
<name>A0A1T4S6Z5_9GAMM</name>
<comment type="caution">
    <text evidence="7">The sequence shown here is derived from an EMBL/GenBank/DDBJ whole genome shotgun (WGS) entry which is preliminary data.</text>
</comment>
<dbReference type="EMBL" id="MTSM01000026">
    <property type="protein sequence ID" value="OPX54414.1"/>
    <property type="molecule type" value="Genomic_DNA"/>
</dbReference>
<evidence type="ECO:0000313" key="8">
    <source>
        <dbReference type="Proteomes" id="UP000191418"/>
    </source>
</evidence>
<keyword evidence="5 6" id="KW-0472">Membrane</keyword>
<dbReference type="CDD" id="cd01115">
    <property type="entry name" value="SLC13_permease"/>
    <property type="match status" value="1"/>
</dbReference>
<dbReference type="PANTHER" id="PTHR10283:SF82">
    <property type="entry name" value="SOLUTE CARRIER FAMILY 13 MEMBER 2"/>
    <property type="match status" value="1"/>
</dbReference>
<keyword evidence="8" id="KW-1185">Reference proteome</keyword>
<evidence type="ECO:0000256" key="3">
    <source>
        <dbReference type="ARBA" id="ARBA00022692"/>
    </source>
</evidence>
<dbReference type="STRING" id="64969.SAMN02745127_02805"/>
<feature type="transmembrane region" description="Helical" evidence="6">
    <location>
        <begin position="52"/>
        <end position="70"/>
    </location>
</feature>
<keyword evidence="4 6" id="KW-1133">Transmembrane helix</keyword>
<feature type="transmembrane region" description="Helical" evidence="6">
    <location>
        <begin position="177"/>
        <end position="196"/>
    </location>
</feature>
<feature type="transmembrane region" description="Helical" evidence="6">
    <location>
        <begin position="91"/>
        <end position="109"/>
    </location>
</feature>
<gene>
    <name evidence="7" type="ORF">BTE48_14375</name>
</gene>
<dbReference type="Pfam" id="PF00939">
    <property type="entry name" value="Na_sulph_symp"/>
    <property type="match status" value="1"/>
</dbReference>
<feature type="transmembrane region" description="Helical" evidence="6">
    <location>
        <begin position="7"/>
        <end position="40"/>
    </location>
</feature>
<keyword evidence="3 6" id="KW-0812">Transmembrane</keyword>